<accession>A0AAD6Y0H2</accession>
<dbReference type="GO" id="GO:0016491">
    <property type="term" value="F:oxidoreductase activity"/>
    <property type="evidence" value="ECO:0007669"/>
    <property type="project" value="UniProtKB-KW"/>
</dbReference>
<dbReference type="InterPro" id="IPR020904">
    <property type="entry name" value="Sc_DH/Rdtase_CS"/>
</dbReference>
<organism evidence="6 7">
    <name type="scientific">Mycena pura</name>
    <dbReference type="NCBI Taxonomy" id="153505"/>
    <lineage>
        <taxon>Eukaryota</taxon>
        <taxon>Fungi</taxon>
        <taxon>Dikarya</taxon>
        <taxon>Basidiomycota</taxon>
        <taxon>Agaricomycotina</taxon>
        <taxon>Agaricomycetes</taxon>
        <taxon>Agaricomycetidae</taxon>
        <taxon>Agaricales</taxon>
        <taxon>Marasmiineae</taxon>
        <taxon>Mycenaceae</taxon>
        <taxon>Mycena</taxon>
    </lineage>
</organism>
<comment type="function">
    <text evidence="4">Putative oxidoreductase.</text>
</comment>
<dbReference type="Gene3D" id="3.40.50.720">
    <property type="entry name" value="NAD(P)-binding Rossmann-like Domain"/>
    <property type="match status" value="1"/>
</dbReference>
<evidence type="ECO:0000256" key="5">
    <source>
        <dbReference type="SAM" id="MobiDB-lite"/>
    </source>
</evidence>
<dbReference type="PANTHER" id="PTHR44196">
    <property type="entry name" value="DEHYDROGENASE/REDUCTASE SDR FAMILY MEMBER 7B"/>
    <property type="match status" value="1"/>
</dbReference>
<dbReference type="PRINTS" id="PR00081">
    <property type="entry name" value="GDHRDH"/>
</dbReference>
<dbReference type="EMBL" id="JARJCW010000108">
    <property type="protein sequence ID" value="KAJ7193457.1"/>
    <property type="molecule type" value="Genomic_DNA"/>
</dbReference>
<dbReference type="Pfam" id="PF00106">
    <property type="entry name" value="adh_short"/>
    <property type="match status" value="1"/>
</dbReference>
<dbReference type="PANTHER" id="PTHR44196:SF1">
    <property type="entry name" value="DEHYDROGENASE_REDUCTASE SDR FAMILY MEMBER 7B"/>
    <property type="match status" value="1"/>
</dbReference>
<keyword evidence="7" id="KW-1185">Reference proteome</keyword>
<dbReference type="AlphaFoldDB" id="A0AAD6Y0H2"/>
<sequence length="313" mass="33631">MVSSFRTCVLLAVALAPLLLFLRRRTRRSFKLPHKNERILILGASSGIGRTLAHQYAALGVKGVCVVGRREDKLAEVVAECDACKGPNTHVFGIAGDIAEAKDMVKLRTQLESQWGGIDTLIVAAGVSALRPIMDIAADAPGAEGIQHVVDIAALATRGNFVGPLVAAVTFIPLLESSSPRPAILLLNSLASLIPAPTRALYAATKSASLHLYQALAIEHPRIAFSHVLPSTVEGDFRASAIDGGAPRENDPNKRGLKRDAVARRCRRAIDRSEKNVFQPWAMGPAHMLYWMLPGLVERLASAKYNFSAPVTP</sequence>
<dbReference type="GO" id="GO:0016020">
    <property type="term" value="C:membrane"/>
    <property type="evidence" value="ECO:0007669"/>
    <property type="project" value="TreeGrafter"/>
</dbReference>
<comment type="caution">
    <text evidence="6">The sequence shown here is derived from an EMBL/GenBank/DDBJ whole genome shotgun (WGS) entry which is preliminary data.</text>
</comment>
<dbReference type="InterPro" id="IPR036291">
    <property type="entry name" value="NAD(P)-bd_dom_sf"/>
</dbReference>
<name>A0AAD6Y0H2_9AGAR</name>
<proteinExistence type="inferred from homology"/>
<dbReference type="SUPFAM" id="SSF51735">
    <property type="entry name" value="NAD(P)-binding Rossmann-fold domains"/>
    <property type="match status" value="1"/>
</dbReference>
<feature type="compositionally biased region" description="Basic and acidic residues" evidence="5">
    <location>
        <begin position="246"/>
        <end position="260"/>
    </location>
</feature>
<evidence type="ECO:0000256" key="2">
    <source>
        <dbReference type="ARBA" id="ARBA00022857"/>
    </source>
</evidence>
<evidence type="ECO:0000256" key="1">
    <source>
        <dbReference type="ARBA" id="ARBA00006484"/>
    </source>
</evidence>
<keyword evidence="2" id="KW-0521">NADP</keyword>
<dbReference type="PROSITE" id="PS00061">
    <property type="entry name" value="ADH_SHORT"/>
    <property type="match status" value="1"/>
</dbReference>
<evidence type="ECO:0000256" key="3">
    <source>
        <dbReference type="ARBA" id="ARBA00023002"/>
    </source>
</evidence>
<comment type="similarity">
    <text evidence="1">Belongs to the short-chain dehydrogenases/reductases (SDR) family.</text>
</comment>
<keyword evidence="3" id="KW-0560">Oxidoreductase</keyword>
<evidence type="ECO:0000256" key="4">
    <source>
        <dbReference type="ARBA" id="ARBA00037096"/>
    </source>
</evidence>
<reference evidence="6" key="1">
    <citation type="submission" date="2023-03" db="EMBL/GenBank/DDBJ databases">
        <title>Massive genome expansion in bonnet fungi (Mycena s.s.) driven by repeated elements and novel gene families across ecological guilds.</title>
        <authorList>
            <consortium name="Lawrence Berkeley National Laboratory"/>
            <person name="Harder C.B."/>
            <person name="Miyauchi S."/>
            <person name="Viragh M."/>
            <person name="Kuo A."/>
            <person name="Thoen E."/>
            <person name="Andreopoulos B."/>
            <person name="Lu D."/>
            <person name="Skrede I."/>
            <person name="Drula E."/>
            <person name="Henrissat B."/>
            <person name="Morin E."/>
            <person name="Kohler A."/>
            <person name="Barry K."/>
            <person name="LaButti K."/>
            <person name="Morin E."/>
            <person name="Salamov A."/>
            <person name="Lipzen A."/>
            <person name="Mereny Z."/>
            <person name="Hegedus B."/>
            <person name="Baldrian P."/>
            <person name="Stursova M."/>
            <person name="Weitz H."/>
            <person name="Taylor A."/>
            <person name="Grigoriev I.V."/>
            <person name="Nagy L.G."/>
            <person name="Martin F."/>
            <person name="Kauserud H."/>
        </authorList>
    </citation>
    <scope>NUCLEOTIDE SEQUENCE</scope>
    <source>
        <strain evidence="6">9144</strain>
    </source>
</reference>
<evidence type="ECO:0008006" key="8">
    <source>
        <dbReference type="Google" id="ProtNLM"/>
    </source>
</evidence>
<evidence type="ECO:0000313" key="7">
    <source>
        <dbReference type="Proteomes" id="UP001219525"/>
    </source>
</evidence>
<dbReference type="Proteomes" id="UP001219525">
    <property type="component" value="Unassembled WGS sequence"/>
</dbReference>
<feature type="region of interest" description="Disordered" evidence="5">
    <location>
        <begin position="241"/>
        <end position="260"/>
    </location>
</feature>
<dbReference type="InterPro" id="IPR002347">
    <property type="entry name" value="SDR_fam"/>
</dbReference>
<gene>
    <name evidence="6" type="ORF">GGX14DRAFT_478186</name>
</gene>
<evidence type="ECO:0000313" key="6">
    <source>
        <dbReference type="EMBL" id="KAJ7193457.1"/>
    </source>
</evidence>
<protein>
    <recommendedName>
        <fullName evidence="8">NAD(P)-binding protein</fullName>
    </recommendedName>
</protein>